<evidence type="ECO:0000256" key="3">
    <source>
        <dbReference type="SAM" id="SignalP"/>
    </source>
</evidence>
<feature type="region of interest" description="Disordered" evidence="1">
    <location>
        <begin position="419"/>
        <end position="438"/>
    </location>
</feature>
<feature type="transmembrane region" description="Helical" evidence="2">
    <location>
        <begin position="389"/>
        <end position="410"/>
    </location>
</feature>
<dbReference type="Proteomes" id="UP000538931">
    <property type="component" value="Unassembled WGS sequence"/>
</dbReference>
<dbReference type="RefSeq" id="WP_181738513.1">
    <property type="nucleotide sequence ID" value="NZ_JACEMT010000041.1"/>
</dbReference>
<gene>
    <name evidence="5" type="ORF">H1S06_06790</name>
</gene>
<dbReference type="InterPro" id="IPR057699">
    <property type="entry name" value="DUF7939"/>
</dbReference>
<dbReference type="PANTHER" id="PTHR40940">
    <property type="entry name" value="PROTEIN BATD-RELATED"/>
    <property type="match status" value="1"/>
</dbReference>
<feature type="compositionally biased region" description="Basic and acidic residues" evidence="1">
    <location>
        <begin position="426"/>
        <end position="435"/>
    </location>
</feature>
<keyword evidence="6" id="KW-1185">Reference proteome</keyword>
<name>A0A7W1WXT2_9GAMM</name>
<dbReference type="Pfam" id="PF25607">
    <property type="entry name" value="DUF7939"/>
    <property type="match status" value="1"/>
</dbReference>
<feature type="domain" description="DUF7939" evidence="4">
    <location>
        <begin position="444"/>
        <end position="528"/>
    </location>
</feature>
<dbReference type="PANTHER" id="PTHR40940:SF1">
    <property type="entry name" value="PROTEIN BATD"/>
    <property type="match status" value="1"/>
</dbReference>
<keyword evidence="2" id="KW-0472">Membrane</keyword>
<dbReference type="InterPro" id="IPR025738">
    <property type="entry name" value="BatD"/>
</dbReference>
<organism evidence="5 6">
    <name type="scientific">Marinobacterium marinum</name>
    <dbReference type="NCBI Taxonomy" id="2756129"/>
    <lineage>
        <taxon>Bacteria</taxon>
        <taxon>Pseudomonadati</taxon>
        <taxon>Pseudomonadota</taxon>
        <taxon>Gammaproteobacteria</taxon>
        <taxon>Oceanospirillales</taxon>
        <taxon>Oceanospirillaceae</taxon>
        <taxon>Marinobacterium</taxon>
    </lineage>
</organism>
<evidence type="ECO:0000259" key="4">
    <source>
        <dbReference type="Pfam" id="PF25607"/>
    </source>
</evidence>
<evidence type="ECO:0000256" key="2">
    <source>
        <dbReference type="SAM" id="Phobius"/>
    </source>
</evidence>
<feature type="chain" id="PRO_5031256737" evidence="3">
    <location>
        <begin position="19"/>
        <end position="551"/>
    </location>
</feature>
<evidence type="ECO:0000256" key="1">
    <source>
        <dbReference type="SAM" id="MobiDB-lite"/>
    </source>
</evidence>
<evidence type="ECO:0000313" key="6">
    <source>
        <dbReference type="Proteomes" id="UP000538931"/>
    </source>
</evidence>
<reference evidence="5 6" key="1">
    <citation type="submission" date="2020-07" db="EMBL/GenBank/DDBJ databases">
        <title>Bacterium isolated from marien macroalgae.</title>
        <authorList>
            <person name="Zhu K."/>
            <person name="Lu D."/>
            <person name="Du Z."/>
        </authorList>
    </citation>
    <scope>NUCLEOTIDE SEQUENCE [LARGE SCALE GENOMIC DNA]</scope>
    <source>
        <strain evidence="5 6">3-1745</strain>
    </source>
</reference>
<dbReference type="Pfam" id="PF13584">
    <property type="entry name" value="BatD"/>
    <property type="match status" value="1"/>
</dbReference>
<dbReference type="EMBL" id="JACEMT010000041">
    <property type="protein sequence ID" value="MBA4502071.1"/>
    <property type="molecule type" value="Genomic_DNA"/>
</dbReference>
<keyword evidence="2" id="KW-0812">Transmembrane</keyword>
<protein>
    <submittedName>
        <fullName evidence="5">BatD family protein</fullName>
    </submittedName>
</protein>
<keyword evidence="2" id="KW-1133">Transmembrane helix</keyword>
<proteinExistence type="predicted"/>
<dbReference type="AlphaFoldDB" id="A0A7W1WXT2"/>
<sequence length="551" mass="61700">MRAFSALLLCIISPVIFAEVRTTLDRYSVTAADTLLLTLEATDQIEQRPDFSVLDADFRLQSSQKVIISSHTSATRDVKTRWHLQLKPRSTGTLRIPPIRLGDELSEPLEVQVNGRPQPSAQRSERFMDSQISQDQLYSHAQLLLTARLLQRTPVDENITFGAPVLPDALVLTLDAPERHIIERDGTPWHVLEQTFALYPSSAGLHTLTDASVLVDGSPANAPEQRNTFDIEVLPAAHQNSLGYWLPAERLTLTENWQPPGNLQPGDSFTRELKLTALGLPADALPNLFSSDNDSFFAQLIDVSLTEQPTRQGLVSTRIERVRIEPLGPGLLTLPSIDLHWWNTLADRADTLTLPTRTLEVHLPSLPEGSRQDSATAINTPASSPAEPLYIALTGLGLLCLISSGGWFYSHRQLQRLQARDQPQNETEKQQHEQQVRLSSQRAERNTFQALTIACQQNDADTARLRLIEWSQNFWPEYPVNNLDDVCEAAHSQAFSFLVLDLDHHRQQSPYTWQGDLLLEAIEALRNRRRRNDSPPLSGSHETRASLPLAS</sequence>
<feature type="signal peptide" evidence="3">
    <location>
        <begin position="1"/>
        <end position="18"/>
    </location>
</feature>
<comment type="caution">
    <text evidence="5">The sequence shown here is derived from an EMBL/GenBank/DDBJ whole genome shotgun (WGS) entry which is preliminary data.</text>
</comment>
<feature type="region of interest" description="Disordered" evidence="1">
    <location>
        <begin position="530"/>
        <end position="551"/>
    </location>
</feature>
<keyword evidence="3" id="KW-0732">Signal</keyword>
<evidence type="ECO:0000313" key="5">
    <source>
        <dbReference type="EMBL" id="MBA4502071.1"/>
    </source>
</evidence>
<accession>A0A7W1WXT2</accession>